<dbReference type="EC" id="2.7.7.65" evidence="1"/>
<sequence>MTSLDLRSFNFLAALQCAVMGAVLLGIRHNFPSNIRGLRYWGLAPLLGLGATGFYALLGYAPALLVGLGGNGLLMACSVALLAGTREFLGQPLRWWPWVSLVLVCLVGLFVFFVIWPDYRPRMLIFGLGMAAICGAHTHVLARHGHGFAARLMLVAMAWQTLVLLARALSTYWVDAPDTQRFDAGSVIHMVFVATFSFTILTVLVSAQLMASERVRLEFEHLASHDELTGALNRRAILRLAEQAHVCWLNMGHAYALLLLDLDHFKHINDNHGHQAGDLTLVRVASTLEQGLRPLDRVGRYGGEEFVVLLTTSDLASAHRMAERLRVRVESLSADTNAPACTVSIGVALVQAGDASCDAVVGRADRALYQAKAAGRNQVSLG</sequence>
<dbReference type="PANTHER" id="PTHR45138">
    <property type="entry name" value="REGULATORY COMPONENTS OF SENSORY TRANSDUCTION SYSTEM"/>
    <property type="match status" value="1"/>
</dbReference>
<evidence type="ECO:0000313" key="5">
    <source>
        <dbReference type="EMBL" id="MDD0813266.1"/>
    </source>
</evidence>
<name>A0ABT5M9K8_9BURK</name>
<feature type="transmembrane region" description="Helical" evidence="3">
    <location>
        <begin position="6"/>
        <end position="26"/>
    </location>
</feature>
<dbReference type="Pfam" id="PF00990">
    <property type="entry name" value="GGDEF"/>
    <property type="match status" value="1"/>
</dbReference>
<evidence type="ECO:0000256" key="1">
    <source>
        <dbReference type="ARBA" id="ARBA00012528"/>
    </source>
</evidence>
<protein>
    <recommendedName>
        <fullName evidence="1">diguanylate cyclase</fullName>
        <ecNumber evidence="1">2.7.7.65</ecNumber>
    </recommendedName>
</protein>
<dbReference type="SMART" id="SM00267">
    <property type="entry name" value="GGDEF"/>
    <property type="match status" value="1"/>
</dbReference>
<dbReference type="CDD" id="cd01949">
    <property type="entry name" value="GGDEF"/>
    <property type="match status" value="1"/>
</dbReference>
<feature type="domain" description="GGDEF" evidence="4">
    <location>
        <begin position="253"/>
        <end position="382"/>
    </location>
</feature>
<dbReference type="InterPro" id="IPR000160">
    <property type="entry name" value="GGDEF_dom"/>
</dbReference>
<accession>A0ABT5M9K8</accession>
<dbReference type="EMBL" id="JAQSIO010000001">
    <property type="protein sequence ID" value="MDD0813266.1"/>
    <property type="molecule type" value="Genomic_DNA"/>
</dbReference>
<dbReference type="InterPro" id="IPR029787">
    <property type="entry name" value="Nucleotide_cyclase"/>
</dbReference>
<evidence type="ECO:0000256" key="3">
    <source>
        <dbReference type="SAM" id="Phobius"/>
    </source>
</evidence>
<feature type="transmembrane region" description="Helical" evidence="3">
    <location>
        <begin position="38"/>
        <end position="58"/>
    </location>
</feature>
<gene>
    <name evidence="5" type="ORF">PSQ39_01345</name>
</gene>
<feature type="transmembrane region" description="Helical" evidence="3">
    <location>
        <begin position="123"/>
        <end position="142"/>
    </location>
</feature>
<dbReference type="InterPro" id="IPR043128">
    <property type="entry name" value="Rev_trsase/Diguanyl_cyclase"/>
</dbReference>
<dbReference type="NCBIfam" id="TIGR00254">
    <property type="entry name" value="GGDEF"/>
    <property type="match status" value="1"/>
</dbReference>
<evidence type="ECO:0000313" key="6">
    <source>
        <dbReference type="Proteomes" id="UP001528672"/>
    </source>
</evidence>
<dbReference type="Gene3D" id="3.30.70.270">
    <property type="match status" value="1"/>
</dbReference>
<feature type="transmembrane region" description="Helical" evidence="3">
    <location>
        <begin position="186"/>
        <end position="207"/>
    </location>
</feature>
<keyword evidence="3" id="KW-1133">Transmembrane helix</keyword>
<dbReference type="PANTHER" id="PTHR45138:SF9">
    <property type="entry name" value="DIGUANYLATE CYCLASE DGCM-RELATED"/>
    <property type="match status" value="1"/>
</dbReference>
<feature type="transmembrane region" description="Helical" evidence="3">
    <location>
        <begin position="64"/>
        <end position="83"/>
    </location>
</feature>
<dbReference type="InterPro" id="IPR050469">
    <property type="entry name" value="Diguanylate_Cyclase"/>
</dbReference>
<keyword evidence="6" id="KW-1185">Reference proteome</keyword>
<dbReference type="PROSITE" id="PS50887">
    <property type="entry name" value="GGDEF"/>
    <property type="match status" value="1"/>
</dbReference>
<feature type="transmembrane region" description="Helical" evidence="3">
    <location>
        <begin position="154"/>
        <end position="174"/>
    </location>
</feature>
<reference evidence="5 6" key="1">
    <citation type="submission" date="2023-02" db="EMBL/GenBank/DDBJ databases">
        <title>Bacterial whole genome sequence for Curvibacter sp. HBC28.</title>
        <authorList>
            <person name="Le V."/>
            <person name="Ko S.-R."/>
            <person name="Ahn C.-Y."/>
            <person name="Oh H.-M."/>
        </authorList>
    </citation>
    <scope>NUCLEOTIDE SEQUENCE [LARGE SCALE GENOMIC DNA]</scope>
    <source>
        <strain evidence="5 6">HBC28</strain>
    </source>
</reference>
<proteinExistence type="predicted"/>
<evidence type="ECO:0000256" key="2">
    <source>
        <dbReference type="ARBA" id="ARBA00034247"/>
    </source>
</evidence>
<comment type="catalytic activity">
    <reaction evidence="2">
        <text>2 GTP = 3',3'-c-di-GMP + 2 diphosphate</text>
        <dbReference type="Rhea" id="RHEA:24898"/>
        <dbReference type="ChEBI" id="CHEBI:33019"/>
        <dbReference type="ChEBI" id="CHEBI:37565"/>
        <dbReference type="ChEBI" id="CHEBI:58805"/>
        <dbReference type="EC" id="2.7.7.65"/>
    </reaction>
</comment>
<dbReference type="Proteomes" id="UP001528672">
    <property type="component" value="Unassembled WGS sequence"/>
</dbReference>
<comment type="caution">
    <text evidence="5">The sequence shown here is derived from an EMBL/GenBank/DDBJ whole genome shotgun (WGS) entry which is preliminary data.</text>
</comment>
<organism evidence="5 6">
    <name type="scientific">Curvibacter microcysteis</name>
    <dbReference type="NCBI Taxonomy" id="3026419"/>
    <lineage>
        <taxon>Bacteria</taxon>
        <taxon>Pseudomonadati</taxon>
        <taxon>Pseudomonadota</taxon>
        <taxon>Betaproteobacteria</taxon>
        <taxon>Burkholderiales</taxon>
        <taxon>Comamonadaceae</taxon>
        <taxon>Curvibacter</taxon>
    </lineage>
</organism>
<keyword evidence="3" id="KW-0472">Membrane</keyword>
<dbReference type="RefSeq" id="WP_273924794.1">
    <property type="nucleotide sequence ID" value="NZ_JAQSIO010000001.1"/>
</dbReference>
<feature type="transmembrane region" description="Helical" evidence="3">
    <location>
        <begin position="95"/>
        <end position="117"/>
    </location>
</feature>
<dbReference type="SUPFAM" id="SSF55073">
    <property type="entry name" value="Nucleotide cyclase"/>
    <property type="match status" value="1"/>
</dbReference>
<evidence type="ECO:0000259" key="4">
    <source>
        <dbReference type="PROSITE" id="PS50887"/>
    </source>
</evidence>
<keyword evidence="3" id="KW-0812">Transmembrane</keyword>